<feature type="transmembrane region" description="Helical" evidence="7">
    <location>
        <begin position="324"/>
        <end position="348"/>
    </location>
</feature>
<feature type="transmembrane region" description="Helical" evidence="7">
    <location>
        <begin position="360"/>
        <end position="378"/>
    </location>
</feature>
<dbReference type="AlphaFoldDB" id="A0A1W6K9G7"/>
<name>A0A1W6K9G7_9GAMM</name>
<evidence type="ECO:0000256" key="2">
    <source>
        <dbReference type="ARBA" id="ARBA00007430"/>
    </source>
</evidence>
<feature type="transmembrane region" description="Helical" evidence="7">
    <location>
        <begin position="143"/>
        <end position="164"/>
    </location>
</feature>
<feature type="transmembrane region" description="Helical" evidence="7">
    <location>
        <begin position="203"/>
        <end position="221"/>
    </location>
</feature>
<feature type="transmembrane region" description="Helical" evidence="7">
    <location>
        <begin position="170"/>
        <end position="191"/>
    </location>
</feature>
<proteinExistence type="inferred from homology"/>
<organism evidence="8 9">
    <name type="scientific">Marinobacter salarius</name>
    <dbReference type="NCBI Taxonomy" id="1420917"/>
    <lineage>
        <taxon>Bacteria</taxon>
        <taxon>Pseudomonadati</taxon>
        <taxon>Pseudomonadota</taxon>
        <taxon>Gammaproteobacteria</taxon>
        <taxon>Pseudomonadales</taxon>
        <taxon>Marinobacteraceae</taxon>
        <taxon>Marinobacter</taxon>
    </lineage>
</organism>
<protein>
    <submittedName>
        <fullName evidence="8">Teichuronic acid biosynthesis protein TuaB</fullName>
    </submittedName>
</protein>
<dbReference type="EMBL" id="CP020931">
    <property type="protein sequence ID" value="ARM84050.1"/>
    <property type="molecule type" value="Genomic_DNA"/>
</dbReference>
<gene>
    <name evidence="8" type="primary">tuaB</name>
    <name evidence="8" type="ORF">MARSALSMR5_01973</name>
</gene>
<keyword evidence="3" id="KW-1003">Cell membrane</keyword>
<evidence type="ECO:0000256" key="3">
    <source>
        <dbReference type="ARBA" id="ARBA00022475"/>
    </source>
</evidence>
<feature type="transmembrane region" description="Helical" evidence="7">
    <location>
        <begin position="80"/>
        <end position="106"/>
    </location>
</feature>
<feature type="transmembrane region" description="Helical" evidence="7">
    <location>
        <begin position="252"/>
        <end position="271"/>
    </location>
</feature>
<dbReference type="GO" id="GO:0005886">
    <property type="term" value="C:plasma membrane"/>
    <property type="evidence" value="ECO:0007669"/>
    <property type="project" value="UniProtKB-SubCell"/>
</dbReference>
<evidence type="ECO:0000313" key="8">
    <source>
        <dbReference type="EMBL" id="ARM84050.1"/>
    </source>
</evidence>
<dbReference type="PANTHER" id="PTHR30250:SF10">
    <property type="entry name" value="LIPOPOLYSACCHARIDE BIOSYNTHESIS PROTEIN WZXC"/>
    <property type="match status" value="1"/>
</dbReference>
<dbReference type="PANTHER" id="PTHR30250">
    <property type="entry name" value="PST FAMILY PREDICTED COLANIC ACID TRANSPORTER"/>
    <property type="match status" value="1"/>
</dbReference>
<accession>A0A1W6K9G7</accession>
<keyword evidence="6 7" id="KW-0472">Membrane</keyword>
<feature type="transmembrane region" description="Helical" evidence="7">
    <location>
        <begin position="419"/>
        <end position="439"/>
    </location>
</feature>
<dbReference type="CDD" id="cd13127">
    <property type="entry name" value="MATE_tuaB_like"/>
    <property type="match status" value="1"/>
</dbReference>
<comment type="subcellular location">
    <subcellularLocation>
        <location evidence="1">Cell membrane</location>
        <topology evidence="1">Multi-pass membrane protein</topology>
    </subcellularLocation>
</comment>
<dbReference type="RefSeq" id="WP_085680456.1">
    <property type="nucleotide sequence ID" value="NZ_CP020931.1"/>
</dbReference>
<evidence type="ECO:0000256" key="7">
    <source>
        <dbReference type="SAM" id="Phobius"/>
    </source>
</evidence>
<evidence type="ECO:0000313" key="9">
    <source>
        <dbReference type="Proteomes" id="UP000193100"/>
    </source>
</evidence>
<evidence type="ECO:0000256" key="5">
    <source>
        <dbReference type="ARBA" id="ARBA00022989"/>
    </source>
</evidence>
<sequence>MSEFKDKVLGALSWTAGGKATSQLISIGFGIALARMLTPDDFGLIAMMMVFTGFAGLLMDVGLGSALVQKENVTELHYNTVFWTNLGLGAALTVLIVLISPLIAGFYDREELTAVGYILSFQFILGALALVPRQRLVKRLNFSVVTIADLLGMIVAGVAAIIMVKLGFGYWALAWQFVILRLVATVYIWAFARWVPAFTFSKYALGELFGFSFYVFATQMIRYATQQADKLLAGRFLGGNAVGLLDKAQSMMLFPLSNVSHVVGSVMFPALSMIQNDKLHVRSIYMRCTQAIALLTFPMMAGMFAVAENFVFGVLGEQWGDLVVILRILCVAGIAISIVTVTGSVYLSQGMAKLQFKVNLLTRPIALIGVVAGLRWGVEGVAVGATAATLINTLITLHVAGNLIGLSLGTLLCSFFKTFIAAIMMSAVIMTSDSLLSGLDPLVRFFVQVLEGVIVYCAFAIILKVGALEDVKEVLREKMFRS</sequence>
<feature type="transmembrane region" description="Helical" evidence="7">
    <location>
        <begin position="44"/>
        <end position="68"/>
    </location>
</feature>
<keyword evidence="4 7" id="KW-0812">Transmembrane</keyword>
<dbReference type="GeneID" id="77255925"/>
<dbReference type="Proteomes" id="UP000193100">
    <property type="component" value="Chromosome"/>
</dbReference>
<dbReference type="InterPro" id="IPR050833">
    <property type="entry name" value="Poly_Biosynth_Transport"/>
</dbReference>
<feature type="transmembrane region" description="Helical" evidence="7">
    <location>
        <begin position="445"/>
        <end position="468"/>
    </location>
</feature>
<evidence type="ECO:0000256" key="6">
    <source>
        <dbReference type="ARBA" id="ARBA00023136"/>
    </source>
</evidence>
<feature type="transmembrane region" description="Helical" evidence="7">
    <location>
        <begin position="292"/>
        <end position="312"/>
    </location>
</feature>
<reference evidence="8 9" key="1">
    <citation type="submission" date="2017-04" db="EMBL/GenBank/DDBJ databases">
        <title>Genome Sequence of Marinobacter salarius strain SMR5 Isolated from a culture of the Diatom Skeletonema marinoi.</title>
        <authorList>
            <person name="Topel M."/>
            <person name="Pinder M.I.M."/>
            <person name="Johansson O.N."/>
            <person name="Kourtchenko O."/>
            <person name="Godhe A."/>
            <person name="Clarke A.K."/>
        </authorList>
    </citation>
    <scope>NUCLEOTIDE SEQUENCE [LARGE SCALE GENOMIC DNA]</scope>
    <source>
        <strain evidence="8 9">SMR5</strain>
    </source>
</reference>
<keyword evidence="5 7" id="KW-1133">Transmembrane helix</keyword>
<evidence type="ECO:0000256" key="1">
    <source>
        <dbReference type="ARBA" id="ARBA00004651"/>
    </source>
</evidence>
<feature type="transmembrane region" description="Helical" evidence="7">
    <location>
        <begin position="112"/>
        <end position="131"/>
    </location>
</feature>
<comment type="similarity">
    <text evidence="2">Belongs to the polysaccharide synthase family.</text>
</comment>
<dbReference type="Pfam" id="PF13440">
    <property type="entry name" value="Polysacc_synt_3"/>
    <property type="match status" value="1"/>
</dbReference>
<feature type="transmembrane region" description="Helical" evidence="7">
    <location>
        <begin position="390"/>
        <end position="412"/>
    </location>
</feature>
<evidence type="ECO:0000256" key="4">
    <source>
        <dbReference type="ARBA" id="ARBA00022692"/>
    </source>
</evidence>